<reference evidence="1 2" key="1">
    <citation type="submission" date="2016-10" db="EMBL/GenBank/DDBJ databases">
        <authorList>
            <person name="de Groot N.N."/>
        </authorList>
    </citation>
    <scope>NUCLEOTIDE SEQUENCE [LARGE SCALE GENOMIC DNA]</scope>
    <source>
        <strain evidence="1 2">DSM 19938</strain>
    </source>
</reference>
<name>A0A1H6Q8E6_9BACT</name>
<evidence type="ECO:0000313" key="2">
    <source>
        <dbReference type="Proteomes" id="UP000199532"/>
    </source>
</evidence>
<organism evidence="1 2">
    <name type="scientific">Dyadobacter koreensis</name>
    <dbReference type="NCBI Taxonomy" id="408657"/>
    <lineage>
        <taxon>Bacteria</taxon>
        <taxon>Pseudomonadati</taxon>
        <taxon>Bacteroidota</taxon>
        <taxon>Cytophagia</taxon>
        <taxon>Cytophagales</taxon>
        <taxon>Spirosomataceae</taxon>
        <taxon>Dyadobacter</taxon>
    </lineage>
</organism>
<dbReference type="Proteomes" id="UP000199532">
    <property type="component" value="Unassembled WGS sequence"/>
</dbReference>
<keyword evidence="2" id="KW-1185">Reference proteome</keyword>
<accession>A0A1H6Q8E6</accession>
<evidence type="ECO:0000313" key="1">
    <source>
        <dbReference type="EMBL" id="SEI40028.1"/>
    </source>
</evidence>
<dbReference type="EMBL" id="FNXY01000001">
    <property type="protein sequence ID" value="SEI40028.1"/>
    <property type="molecule type" value="Genomic_DNA"/>
</dbReference>
<sequence>MEDLFMTHGDSISLISEVELKGNYEYIMSPPGNLMCSTCPRTRGSQSETMQHTLQVKAIDQV</sequence>
<dbReference type="AlphaFoldDB" id="A0A1H6Q8E6"/>
<protein>
    <submittedName>
        <fullName evidence="1">Uncharacterized protein</fullName>
    </submittedName>
</protein>
<proteinExistence type="predicted"/>
<gene>
    <name evidence="1" type="ORF">SAMN04487995_0402</name>
</gene>